<keyword evidence="4" id="KW-0645">Protease</keyword>
<evidence type="ECO:0000259" key="3">
    <source>
        <dbReference type="Pfam" id="PF02897"/>
    </source>
</evidence>
<dbReference type="InterPro" id="IPR001375">
    <property type="entry name" value="Peptidase_S9_cat"/>
</dbReference>
<evidence type="ECO:0000313" key="4">
    <source>
        <dbReference type="EMBL" id="TCO24897.1"/>
    </source>
</evidence>
<gene>
    <name evidence="4" type="ORF">EV652_108433</name>
</gene>
<dbReference type="SUPFAM" id="SSF82171">
    <property type="entry name" value="DPP6 N-terminal domain-like"/>
    <property type="match status" value="1"/>
</dbReference>
<dbReference type="GO" id="GO:0004252">
    <property type="term" value="F:serine-type endopeptidase activity"/>
    <property type="evidence" value="ECO:0007669"/>
    <property type="project" value="InterPro"/>
</dbReference>
<dbReference type="OrthoDB" id="9765647at2"/>
<dbReference type="GO" id="GO:0004177">
    <property type="term" value="F:aminopeptidase activity"/>
    <property type="evidence" value="ECO:0007669"/>
    <property type="project" value="UniProtKB-KW"/>
</dbReference>
<organism evidence="4 5">
    <name type="scientific">Kribbella steppae</name>
    <dbReference type="NCBI Taxonomy" id="2512223"/>
    <lineage>
        <taxon>Bacteria</taxon>
        <taxon>Bacillati</taxon>
        <taxon>Actinomycetota</taxon>
        <taxon>Actinomycetes</taxon>
        <taxon>Propionibacteriales</taxon>
        <taxon>Kribbellaceae</taxon>
        <taxon>Kribbella</taxon>
    </lineage>
</organism>
<dbReference type="PANTHER" id="PTHR42776:SF27">
    <property type="entry name" value="DIPEPTIDYL PEPTIDASE FAMILY MEMBER 6"/>
    <property type="match status" value="1"/>
</dbReference>
<proteinExistence type="predicted"/>
<evidence type="ECO:0000313" key="5">
    <source>
        <dbReference type="Proteomes" id="UP000294508"/>
    </source>
</evidence>
<reference evidence="4 5" key="1">
    <citation type="journal article" date="2015" name="Stand. Genomic Sci.">
        <title>Genomic Encyclopedia of Bacterial and Archaeal Type Strains, Phase III: the genomes of soil and plant-associated and newly described type strains.</title>
        <authorList>
            <person name="Whitman W.B."/>
            <person name="Woyke T."/>
            <person name="Klenk H.P."/>
            <person name="Zhou Y."/>
            <person name="Lilburn T.G."/>
            <person name="Beck B.J."/>
            <person name="De Vos P."/>
            <person name="Vandamme P."/>
            <person name="Eisen J.A."/>
            <person name="Garrity G."/>
            <person name="Hugenholtz P."/>
            <person name="Kyrpides N.C."/>
        </authorList>
    </citation>
    <scope>NUCLEOTIDE SEQUENCE [LARGE SCALE GENOMIC DNA]</scope>
    <source>
        <strain evidence="4 5">VKM Ac-2572</strain>
    </source>
</reference>
<dbReference type="Gene3D" id="2.120.10.30">
    <property type="entry name" value="TolB, C-terminal domain"/>
    <property type="match status" value="1"/>
</dbReference>
<dbReference type="Pfam" id="PF00326">
    <property type="entry name" value="Peptidase_S9"/>
    <property type="match status" value="1"/>
</dbReference>
<evidence type="ECO:0000256" key="1">
    <source>
        <dbReference type="ARBA" id="ARBA00022801"/>
    </source>
</evidence>
<dbReference type="GO" id="GO:0006508">
    <property type="term" value="P:proteolysis"/>
    <property type="evidence" value="ECO:0007669"/>
    <property type="project" value="InterPro"/>
</dbReference>
<dbReference type="AlphaFoldDB" id="A0A4R2HBI6"/>
<dbReference type="Gene3D" id="3.40.50.1820">
    <property type="entry name" value="alpha/beta hydrolase"/>
    <property type="match status" value="1"/>
</dbReference>
<dbReference type="SUPFAM" id="SSF53474">
    <property type="entry name" value="alpha/beta-Hydrolases"/>
    <property type="match status" value="1"/>
</dbReference>
<comment type="caution">
    <text evidence="4">The sequence shown here is derived from an EMBL/GenBank/DDBJ whole genome shotgun (WGS) entry which is preliminary data.</text>
</comment>
<keyword evidence="4" id="KW-0031">Aminopeptidase</keyword>
<accession>A0A4R2HBI6</accession>
<protein>
    <submittedName>
        <fullName evidence="4">Dipeptidyl aminopeptidase/acylaminoacyl peptidase</fullName>
    </submittedName>
</protein>
<name>A0A4R2HBI6_9ACTN</name>
<dbReference type="InterPro" id="IPR011042">
    <property type="entry name" value="6-blade_b-propeller_TolB-like"/>
</dbReference>
<sequence length="594" mass="64392">MVLLTTLLSLPTTLALDVNEEGRLLVLYDGTGTRQVNEVAPDGTWRALTDLDERCANALFVPGSRRVVVEHDSGGNERGQLSILDLDDPTLTPLVHDPRFKHYLVEATADRVLFTTNRRNGVDFDLIAHDLSTGTESVLYDGGGWAMAVNPSPDGKWVVLSLASAPANSMQLVLVDTTTRAVTELTPYDAHNDQRAVSWLPGSSEFIVASNADRDWMALRKYDVAEGTWSDLLVDDEHDLAGWVCPDAEHLLVATIDDGLVPLALHKLEDGALDGPLDLPPLGCGAQAVMMPDPIWSADGAFALLTYHSPIEPPTVYRYTLATGEVVAMRPPEMPEVPAELTHPETHRVPSFDGEQVPVFVYRPIGPDLGSTVVHVHGGPEGAAMRGWYPVVSALAAAGHTVVVPNVRGSAAYGKRWYSLDDRELRLDSVKDLAAIHAWLPSIGCDPSRAALWGGSYGGYMVLAGLAFQPSLWAAGVDIVGIASLVTFLENTSDYRRATREREYGYLATDREFLESASPLSRVDDLRAPLLVIHGANDPRVPLSEAEQITGALTKRGVPCQLLVYADEGHGLAKLTNKLDAYPQALAFLREHLS</sequence>
<evidence type="ECO:0000259" key="2">
    <source>
        <dbReference type="Pfam" id="PF00326"/>
    </source>
</evidence>
<keyword evidence="5" id="KW-1185">Reference proteome</keyword>
<dbReference type="PANTHER" id="PTHR42776">
    <property type="entry name" value="SERINE PEPTIDASE S9 FAMILY MEMBER"/>
    <property type="match status" value="1"/>
</dbReference>
<dbReference type="Proteomes" id="UP000294508">
    <property type="component" value="Unassembled WGS sequence"/>
</dbReference>
<dbReference type="InterPro" id="IPR029058">
    <property type="entry name" value="AB_hydrolase_fold"/>
</dbReference>
<keyword evidence="1" id="KW-0378">Hydrolase</keyword>
<dbReference type="EMBL" id="SLWN01000008">
    <property type="protein sequence ID" value="TCO24897.1"/>
    <property type="molecule type" value="Genomic_DNA"/>
</dbReference>
<feature type="domain" description="Peptidase S9 prolyl oligopeptidase catalytic" evidence="2">
    <location>
        <begin position="393"/>
        <end position="593"/>
    </location>
</feature>
<feature type="domain" description="Peptidase S9A N-terminal" evidence="3">
    <location>
        <begin position="61"/>
        <end position="327"/>
    </location>
</feature>
<dbReference type="InterPro" id="IPR023302">
    <property type="entry name" value="Pept_S9A_N"/>
</dbReference>
<dbReference type="Pfam" id="PF02897">
    <property type="entry name" value="Peptidase_S9_N"/>
    <property type="match status" value="1"/>
</dbReference>